<accession>A0A9Q0VAQ8</accession>
<dbReference type="AlphaFoldDB" id="A0A9Q0VAQ8"/>
<name>A0A9Q0VAQ8_SALPP</name>
<reference evidence="1" key="2">
    <citation type="journal article" date="2023" name="Int. J. Mol. Sci.">
        <title>De Novo Assembly and Annotation of 11 Diverse Shrub Willow (Salix) Genomes Reveals Novel Gene Organization in Sex-Linked Regions.</title>
        <authorList>
            <person name="Hyden B."/>
            <person name="Feng K."/>
            <person name="Yates T.B."/>
            <person name="Jawdy S."/>
            <person name="Cereghino C."/>
            <person name="Smart L.B."/>
            <person name="Muchero W."/>
        </authorList>
    </citation>
    <scope>NUCLEOTIDE SEQUENCE</scope>
    <source>
        <tissue evidence="1">Shoot tip</tissue>
    </source>
</reference>
<keyword evidence="2" id="KW-1185">Reference proteome</keyword>
<feature type="non-terminal residue" evidence="1">
    <location>
        <position position="22"/>
    </location>
</feature>
<protein>
    <submittedName>
        <fullName evidence="1">Uncharacterized protein</fullName>
    </submittedName>
</protein>
<gene>
    <name evidence="1" type="ORF">OIU79_031280</name>
</gene>
<evidence type="ECO:0000313" key="1">
    <source>
        <dbReference type="EMBL" id="KAJ6745097.1"/>
    </source>
</evidence>
<organism evidence="1 2">
    <name type="scientific">Salix purpurea</name>
    <name type="common">Purple osier willow</name>
    <dbReference type="NCBI Taxonomy" id="77065"/>
    <lineage>
        <taxon>Eukaryota</taxon>
        <taxon>Viridiplantae</taxon>
        <taxon>Streptophyta</taxon>
        <taxon>Embryophyta</taxon>
        <taxon>Tracheophyta</taxon>
        <taxon>Spermatophyta</taxon>
        <taxon>Magnoliopsida</taxon>
        <taxon>eudicotyledons</taxon>
        <taxon>Gunneridae</taxon>
        <taxon>Pentapetalae</taxon>
        <taxon>rosids</taxon>
        <taxon>fabids</taxon>
        <taxon>Malpighiales</taxon>
        <taxon>Salicaceae</taxon>
        <taxon>Saliceae</taxon>
        <taxon>Salix</taxon>
    </lineage>
</organism>
<comment type="caution">
    <text evidence="1">The sequence shown here is derived from an EMBL/GenBank/DDBJ whole genome shotgun (WGS) entry which is preliminary data.</text>
</comment>
<sequence>MSLFSAAYEIESALPKSIAATQ</sequence>
<dbReference type="EMBL" id="JAPFFK010000009">
    <property type="protein sequence ID" value="KAJ6745097.1"/>
    <property type="molecule type" value="Genomic_DNA"/>
</dbReference>
<evidence type="ECO:0000313" key="2">
    <source>
        <dbReference type="Proteomes" id="UP001151532"/>
    </source>
</evidence>
<proteinExistence type="predicted"/>
<dbReference type="Proteomes" id="UP001151532">
    <property type="component" value="Chromosome 19"/>
</dbReference>
<reference evidence="1" key="1">
    <citation type="submission" date="2022-11" db="EMBL/GenBank/DDBJ databases">
        <authorList>
            <person name="Hyden B.L."/>
            <person name="Feng K."/>
            <person name="Yates T."/>
            <person name="Jawdy S."/>
            <person name="Smart L.B."/>
            <person name="Muchero W."/>
        </authorList>
    </citation>
    <scope>NUCLEOTIDE SEQUENCE</scope>
    <source>
        <tissue evidence="1">Shoot tip</tissue>
    </source>
</reference>